<evidence type="ECO:0000259" key="1">
    <source>
        <dbReference type="Pfam" id="PF00717"/>
    </source>
</evidence>
<dbReference type="Gene3D" id="2.10.109.10">
    <property type="entry name" value="Umud Fragment, subunit A"/>
    <property type="match status" value="1"/>
</dbReference>
<dbReference type="EMBL" id="MNZT01000046">
    <property type="protein sequence ID" value="OIP97837.1"/>
    <property type="molecule type" value="Genomic_DNA"/>
</dbReference>
<organism evidence="3 4">
    <name type="scientific">Candidatus Wirthbacteria bacterium CG2_30_54_11</name>
    <dbReference type="NCBI Taxonomy" id="1817892"/>
    <lineage>
        <taxon>Bacteria</taxon>
        <taxon>Candidatus Wirthbacteria</taxon>
    </lineage>
</organism>
<dbReference type="AlphaFoldDB" id="A0A1J5IL25"/>
<accession>A0A1J5IL25</accession>
<dbReference type="PANTHER" id="PTHR33516">
    <property type="entry name" value="LEXA REPRESSOR"/>
    <property type="match status" value="1"/>
</dbReference>
<evidence type="ECO:0008006" key="5">
    <source>
        <dbReference type="Google" id="ProtNLM"/>
    </source>
</evidence>
<dbReference type="PANTHER" id="PTHR33516:SF2">
    <property type="entry name" value="LEXA REPRESSOR-RELATED"/>
    <property type="match status" value="1"/>
</dbReference>
<feature type="domain" description="Peptidase S24/S26A/S26B/S26C" evidence="1">
    <location>
        <begin position="88"/>
        <end position="182"/>
    </location>
</feature>
<comment type="caution">
    <text evidence="3">The sequence shown here is derived from an EMBL/GenBank/DDBJ whole genome shotgun (WGS) entry which is preliminary data.</text>
</comment>
<dbReference type="SUPFAM" id="SSF46785">
    <property type="entry name" value="Winged helix' DNA-binding domain"/>
    <property type="match status" value="1"/>
</dbReference>
<dbReference type="SUPFAM" id="SSF51306">
    <property type="entry name" value="LexA/Signal peptidase"/>
    <property type="match status" value="1"/>
</dbReference>
<reference evidence="3 4" key="1">
    <citation type="journal article" date="2016" name="Environ. Microbiol.">
        <title>Genomic resolution of a cold subsurface aquifer community provides metabolic insights for novel microbes adapted to high CO concentrations.</title>
        <authorList>
            <person name="Probst A.J."/>
            <person name="Castelle C.J."/>
            <person name="Singh A."/>
            <person name="Brown C.T."/>
            <person name="Anantharaman K."/>
            <person name="Sharon I."/>
            <person name="Hug L.A."/>
            <person name="Burstein D."/>
            <person name="Emerson J.B."/>
            <person name="Thomas B.C."/>
            <person name="Banfield J.F."/>
        </authorList>
    </citation>
    <scope>NUCLEOTIDE SEQUENCE [LARGE SCALE GENOMIC DNA]</scope>
    <source>
        <strain evidence="3">CG2_30_54_11</strain>
    </source>
</reference>
<dbReference type="STRING" id="1817892.AUK40_02460"/>
<dbReference type="Pfam" id="PF01726">
    <property type="entry name" value="LexA_DNA_bind"/>
    <property type="match status" value="1"/>
</dbReference>
<protein>
    <recommendedName>
        <fullName evidence="5">Repressor LexA</fullName>
    </recommendedName>
</protein>
<dbReference type="Proteomes" id="UP000183245">
    <property type="component" value="Unassembled WGS sequence"/>
</dbReference>
<proteinExistence type="predicted"/>
<dbReference type="InterPro" id="IPR036388">
    <property type="entry name" value="WH-like_DNA-bd_sf"/>
</dbReference>
<dbReference type="Gene3D" id="1.10.10.10">
    <property type="entry name" value="Winged helix-like DNA-binding domain superfamily/Winged helix DNA-binding domain"/>
    <property type="match status" value="1"/>
</dbReference>
<name>A0A1J5IL25_9BACT</name>
<sequence length="206" mass="23411">MSATLYRRQREILQYIKEYIRDREAAPTLQEIAKHFKLSSLATVHAHLSRLEEKGYIRRDYHGERGIEITDPHEGPLFREIVEVRLAGELTAGQPIQKLIGPSQYLNVPVDWVGNRSVAALRVKGEGFSDCALMDGDYLILDIKSKPSDAIVGVVTLGDGSAAIRRIYIHRENHQFILQPFAQNDAFTLVPEVQLYGRVLSVFRVW</sequence>
<gene>
    <name evidence="3" type="ORF">AUK40_02460</name>
</gene>
<dbReference type="InterPro" id="IPR050077">
    <property type="entry name" value="LexA_repressor"/>
</dbReference>
<dbReference type="InterPro" id="IPR036286">
    <property type="entry name" value="LexA/Signal_pep-like_sf"/>
</dbReference>
<evidence type="ECO:0000313" key="3">
    <source>
        <dbReference type="EMBL" id="OIP97837.1"/>
    </source>
</evidence>
<dbReference type="InterPro" id="IPR015927">
    <property type="entry name" value="Peptidase_S24_S26A/B/C"/>
</dbReference>
<dbReference type="GO" id="GO:0006508">
    <property type="term" value="P:proteolysis"/>
    <property type="evidence" value="ECO:0007669"/>
    <property type="project" value="InterPro"/>
</dbReference>
<feature type="domain" description="LexA repressor DNA-binding" evidence="2">
    <location>
        <begin position="4"/>
        <end position="66"/>
    </location>
</feature>
<evidence type="ECO:0000259" key="2">
    <source>
        <dbReference type="Pfam" id="PF01726"/>
    </source>
</evidence>
<dbReference type="Pfam" id="PF00717">
    <property type="entry name" value="Peptidase_S24"/>
    <property type="match status" value="1"/>
</dbReference>
<evidence type="ECO:0000313" key="4">
    <source>
        <dbReference type="Proteomes" id="UP000183245"/>
    </source>
</evidence>
<dbReference type="InterPro" id="IPR036390">
    <property type="entry name" value="WH_DNA-bd_sf"/>
</dbReference>
<dbReference type="GO" id="GO:0004252">
    <property type="term" value="F:serine-type endopeptidase activity"/>
    <property type="evidence" value="ECO:0007669"/>
    <property type="project" value="InterPro"/>
</dbReference>
<dbReference type="InterPro" id="IPR006199">
    <property type="entry name" value="LexA_DNA-bd_dom"/>
</dbReference>